<dbReference type="EMBL" id="KQ085898">
    <property type="protein sequence ID" value="KLO18007.1"/>
    <property type="molecule type" value="Genomic_DNA"/>
</dbReference>
<dbReference type="InParanoid" id="A0A0H2S2C5"/>
<evidence type="ECO:0000313" key="2">
    <source>
        <dbReference type="EMBL" id="KLO18007.1"/>
    </source>
</evidence>
<dbReference type="SUPFAM" id="SSF53474">
    <property type="entry name" value="alpha/beta-Hydrolases"/>
    <property type="match status" value="1"/>
</dbReference>
<dbReference type="PANTHER" id="PTHR37471">
    <property type="entry name" value="UNNAMED PRODUCT"/>
    <property type="match status" value="1"/>
</dbReference>
<dbReference type="STRING" id="27342.A0A0H2S2C5"/>
<dbReference type="Proteomes" id="UP000053477">
    <property type="component" value="Unassembled WGS sequence"/>
</dbReference>
<dbReference type="AlphaFoldDB" id="A0A0H2S2C5"/>
<gene>
    <name evidence="2" type="ORF">SCHPADRAFT_133387</name>
</gene>
<feature type="transmembrane region" description="Helical" evidence="1">
    <location>
        <begin position="20"/>
        <end position="46"/>
    </location>
</feature>
<proteinExistence type="predicted"/>
<dbReference type="PANTHER" id="PTHR37471:SF1">
    <property type="entry name" value="AB HYDROLASE-1 DOMAIN-CONTAINING PROTEIN"/>
    <property type="match status" value="1"/>
</dbReference>
<reference evidence="2 3" key="1">
    <citation type="submission" date="2015-04" db="EMBL/GenBank/DDBJ databases">
        <title>Complete genome sequence of Schizopora paradoxa KUC8140, a cosmopolitan wood degrader in East Asia.</title>
        <authorList>
            <consortium name="DOE Joint Genome Institute"/>
            <person name="Min B."/>
            <person name="Park H."/>
            <person name="Jang Y."/>
            <person name="Kim J.-J."/>
            <person name="Kim K.H."/>
            <person name="Pangilinan J."/>
            <person name="Lipzen A."/>
            <person name="Riley R."/>
            <person name="Grigoriev I.V."/>
            <person name="Spatafora J.W."/>
            <person name="Choi I.-G."/>
        </authorList>
    </citation>
    <scope>NUCLEOTIDE SEQUENCE [LARGE SCALE GENOMIC DNA]</scope>
    <source>
        <strain evidence="2 3">KUC8140</strain>
    </source>
</reference>
<evidence type="ECO:0008006" key="4">
    <source>
        <dbReference type="Google" id="ProtNLM"/>
    </source>
</evidence>
<name>A0A0H2S2C5_9AGAM</name>
<evidence type="ECO:0000313" key="3">
    <source>
        <dbReference type="Proteomes" id="UP000053477"/>
    </source>
</evidence>
<accession>A0A0H2S2C5</accession>
<dbReference type="OrthoDB" id="6431331at2759"/>
<dbReference type="Gene3D" id="3.40.50.1820">
    <property type="entry name" value="alpha/beta hydrolase"/>
    <property type="match status" value="1"/>
</dbReference>
<sequence>MAHDISEIPVPPRKRDASFYLVLLFAVGPIWSVVPLSWLYVVYSLVHLRFLHYALREQVFLAVASLEVLFSVFHFVLTRQVSWPAPASPANMQDLQDAFKRVLQAGLASLPEDGGDVENVGPDRPGSPAQIIEKLDFHDPRAIDYRNRLRTWCVAQTFFVWGNGLTLRARFKKVPWSNVRLEQVRSWLYWSTFNGPLPPRSEMPKSHEELINEAVVLLEKRIGCSIPPGSNPDVKPMLLTVDPVNVSARPLVWYLFVKFANLCLRSWYERNHGVKYGRFKDLEYVIYVPPNYSRASGPDPIVLLHGLGLGIFQYQQVLSHFLSELPDTPFLIPLQPQISQDIFHPRYIKPMLRHEKVACLYGLLEKLGWIYTSEKGETFGISLLSHSNGTFVHAWILKSFPDFIKRSCFVDPVTFCSWEGDVCYNFVYQPCMTGIELIIRYFVGTELGVANLLQRHFDWLSNTLWFEEIPNACDPQRALYILGGKDSIVDSERVKRYLTSHGVRKGLIFDPNGRHGQAMIAGAEGMRRVIEWIKDAPAGDGKTATT</sequence>
<organism evidence="2 3">
    <name type="scientific">Schizopora paradoxa</name>
    <dbReference type="NCBI Taxonomy" id="27342"/>
    <lineage>
        <taxon>Eukaryota</taxon>
        <taxon>Fungi</taxon>
        <taxon>Dikarya</taxon>
        <taxon>Basidiomycota</taxon>
        <taxon>Agaricomycotina</taxon>
        <taxon>Agaricomycetes</taxon>
        <taxon>Hymenochaetales</taxon>
        <taxon>Schizoporaceae</taxon>
        <taxon>Schizopora</taxon>
    </lineage>
</organism>
<evidence type="ECO:0000256" key="1">
    <source>
        <dbReference type="SAM" id="Phobius"/>
    </source>
</evidence>
<keyword evidence="3" id="KW-1185">Reference proteome</keyword>
<dbReference type="InterPro" id="IPR029058">
    <property type="entry name" value="AB_hydrolase_fold"/>
</dbReference>
<keyword evidence="1" id="KW-1133">Transmembrane helix</keyword>
<protein>
    <recommendedName>
        <fullName evidence="4">Alpha/beta-hydrolase</fullName>
    </recommendedName>
</protein>
<keyword evidence="1" id="KW-0472">Membrane</keyword>
<keyword evidence="1" id="KW-0812">Transmembrane</keyword>